<feature type="non-terminal residue" evidence="2">
    <location>
        <position position="181"/>
    </location>
</feature>
<dbReference type="Gene3D" id="3.40.630.30">
    <property type="match status" value="1"/>
</dbReference>
<dbReference type="EMBL" id="WJHE01001554">
    <property type="protein sequence ID" value="MST35254.1"/>
    <property type="molecule type" value="Genomic_DNA"/>
</dbReference>
<proteinExistence type="predicted"/>
<name>A0ABW9QZZ6_9ACTN</name>
<dbReference type="PANTHER" id="PTHR41700">
    <property type="entry name" value="GCN5-RELATED N-ACETYLTRANSFERASE"/>
    <property type="match status" value="1"/>
</dbReference>
<reference evidence="2 3" key="1">
    <citation type="submission" date="2019-11" db="EMBL/GenBank/DDBJ databases">
        <title>Acidiferrimicrobium australis gen. nov., sp. nov., an acidophilic and obligately heterotrophic, member of the Actinobacteria that catalyses dissimilatory oxido- reduction of iron isolated from metal-rich acidic water in Chile.</title>
        <authorList>
            <person name="Gonzalez D."/>
            <person name="Huber K."/>
            <person name="Hedrich S."/>
            <person name="Rojas-Villalobos C."/>
            <person name="Quatrini R."/>
            <person name="Dinamarca M.A."/>
            <person name="Schwarz A."/>
            <person name="Canales C."/>
            <person name="Nancucheo I."/>
        </authorList>
    </citation>
    <scope>NUCLEOTIDE SEQUENCE [LARGE SCALE GENOMIC DNA]</scope>
    <source>
        <strain evidence="2 3">USS-CCA1</strain>
    </source>
</reference>
<protein>
    <submittedName>
        <fullName evidence="2">GNAT family N-acetyltransferase</fullName>
    </submittedName>
</protein>
<dbReference type="PANTHER" id="PTHR41700:SF1">
    <property type="entry name" value="N-ACETYLTRANSFERASE DOMAIN-CONTAINING PROTEIN"/>
    <property type="match status" value="1"/>
</dbReference>
<feature type="non-terminal residue" evidence="2">
    <location>
        <position position="1"/>
    </location>
</feature>
<accession>A0ABW9QZZ6</accession>
<keyword evidence="3" id="KW-1185">Reference proteome</keyword>
<dbReference type="InterPro" id="IPR038764">
    <property type="entry name" value="GNAT_N_AcTrfase_prd"/>
</dbReference>
<evidence type="ECO:0000259" key="1">
    <source>
        <dbReference type="PROSITE" id="PS51186"/>
    </source>
</evidence>
<dbReference type="Proteomes" id="UP000437736">
    <property type="component" value="Unassembled WGS sequence"/>
</dbReference>
<organism evidence="2 3">
    <name type="scientific">Acidiferrimicrobium australe</name>
    <dbReference type="NCBI Taxonomy" id="2664430"/>
    <lineage>
        <taxon>Bacteria</taxon>
        <taxon>Bacillati</taxon>
        <taxon>Actinomycetota</taxon>
        <taxon>Acidimicrobiia</taxon>
        <taxon>Acidimicrobiales</taxon>
        <taxon>Acidimicrobiaceae</taxon>
        <taxon>Acidiferrimicrobium</taxon>
    </lineage>
</organism>
<dbReference type="CDD" id="cd04301">
    <property type="entry name" value="NAT_SF"/>
    <property type="match status" value="1"/>
</dbReference>
<dbReference type="Pfam" id="PF00583">
    <property type="entry name" value="Acetyltransf_1"/>
    <property type="match status" value="1"/>
</dbReference>
<dbReference type="InterPro" id="IPR016181">
    <property type="entry name" value="Acyl_CoA_acyltransferase"/>
</dbReference>
<feature type="domain" description="N-acetyltransferase" evidence="1">
    <location>
        <begin position="11"/>
        <end position="157"/>
    </location>
</feature>
<evidence type="ECO:0000313" key="3">
    <source>
        <dbReference type="Proteomes" id="UP000437736"/>
    </source>
</evidence>
<dbReference type="SUPFAM" id="SSF55729">
    <property type="entry name" value="Acyl-CoA N-acyltransferases (Nat)"/>
    <property type="match status" value="1"/>
</dbReference>
<dbReference type="InterPro" id="IPR000182">
    <property type="entry name" value="GNAT_dom"/>
</dbReference>
<sequence length="181" mass="19145">RAGDAATRAGVRVGLLRRPPDLVEAHRLLAQVWGGEPDVGPDLLRAIGFAGGCVAGAHRDGTLVGVSVALVGWHPDDPAPHLHSHVTGTAPEAQGGGIGFALKQHQRAWALAQGFGEVVWTFDPLLRRNAWFNLARLGAGAPEYLVDFYGDMLDPVNAGQGSDRLLVRWRLDSPAARAAAT</sequence>
<gene>
    <name evidence="2" type="ORF">GHK86_21295</name>
</gene>
<evidence type="ECO:0000313" key="2">
    <source>
        <dbReference type="EMBL" id="MST35254.1"/>
    </source>
</evidence>
<dbReference type="PROSITE" id="PS51186">
    <property type="entry name" value="GNAT"/>
    <property type="match status" value="1"/>
</dbReference>
<comment type="caution">
    <text evidence="2">The sequence shown here is derived from an EMBL/GenBank/DDBJ whole genome shotgun (WGS) entry which is preliminary data.</text>
</comment>